<dbReference type="InterPro" id="IPR036388">
    <property type="entry name" value="WH-like_DNA-bd_sf"/>
</dbReference>
<organism evidence="5 6">
    <name type="scientific">Fimbriimonas ginsengisoli Gsoil 348</name>
    <dbReference type="NCBI Taxonomy" id="661478"/>
    <lineage>
        <taxon>Bacteria</taxon>
        <taxon>Bacillati</taxon>
        <taxon>Armatimonadota</taxon>
        <taxon>Fimbriimonadia</taxon>
        <taxon>Fimbriimonadales</taxon>
        <taxon>Fimbriimonadaceae</taxon>
        <taxon>Fimbriimonas</taxon>
    </lineage>
</organism>
<dbReference type="Proteomes" id="UP000027982">
    <property type="component" value="Chromosome"/>
</dbReference>
<sequence>MMDEAFKAMADPTRRKILRMLGEREMAAGEIASRFEISAPSMSHHFNVLKAADLIVGRREGQQIVYTLNTTVVQDLMAMFIDLFGPNEPSGEEE</sequence>
<dbReference type="Pfam" id="PF12840">
    <property type="entry name" value="HTH_20"/>
    <property type="match status" value="1"/>
</dbReference>
<dbReference type="InterPro" id="IPR036390">
    <property type="entry name" value="WH_DNA-bd_sf"/>
</dbReference>
<protein>
    <submittedName>
        <fullName evidence="5">Regulatory protein, ArsR</fullName>
    </submittedName>
</protein>
<evidence type="ECO:0000259" key="4">
    <source>
        <dbReference type="PROSITE" id="PS50987"/>
    </source>
</evidence>
<accession>A0A068NK38</accession>
<evidence type="ECO:0000256" key="2">
    <source>
        <dbReference type="ARBA" id="ARBA00023125"/>
    </source>
</evidence>
<dbReference type="SMART" id="SM00418">
    <property type="entry name" value="HTH_ARSR"/>
    <property type="match status" value="1"/>
</dbReference>
<dbReference type="GO" id="GO:0003700">
    <property type="term" value="F:DNA-binding transcription factor activity"/>
    <property type="evidence" value="ECO:0007669"/>
    <property type="project" value="InterPro"/>
</dbReference>
<keyword evidence="6" id="KW-1185">Reference proteome</keyword>
<dbReference type="STRING" id="661478.OP10G_0503"/>
<reference evidence="5 6" key="1">
    <citation type="journal article" date="2014" name="PLoS ONE">
        <title>The first complete genome sequence of the class fimbriimonadia in the phylum armatimonadetes.</title>
        <authorList>
            <person name="Hu Z.Y."/>
            <person name="Wang Y.Z."/>
            <person name="Im W.T."/>
            <person name="Wang S.Y."/>
            <person name="Zhao G.P."/>
            <person name="Zheng H.J."/>
            <person name="Quan Z.X."/>
        </authorList>
    </citation>
    <scope>NUCLEOTIDE SEQUENCE [LARGE SCALE GENOMIC DNA]</scope>
    <source>
        <strain evidence="5">Gsoil 348</strain>
    </source>
</reference>
<keyword evidence="1" id="KW-0805">Transcription regulation</keyword>
<evidence type="ECO:0000313" key="6">
    <source>
        <dbReference type="Proteomes" id="UP000027982"/>
    </source>
</evidence>
<evidence type="ECO:0000256" key="3">
    <source>
        <dbReference type="ARBA" id="ARBA00023163"/>
    </source>
</evidence>
<keyword evidence="3" id="KW-0804">Transcription</keyword>
<dbReference type="eggNOG" id="COG0640">
    <property type="taxonomic scope" value="Bacteria"/>
</dbReference>
<dbReference type="InterPro" id="IPR051081">
    <property type="entry name" value="HTH_MetalResp_TranReg"/>
</dbReference>
<dbReference type="HOGENOM" id="CLU_097806_3_4_0"/>
<dbReference type="PROSITE" id="PS50987">
    <property type="entry name" value="HTH_ARSR_2"/>
    <property type="match status" value="1"/>
</dbReference>
<dbReference type="NCBIfam" id="NF033789">
    <property type="entry name" value="repress_SdpR"/>
    <property type="match status" value="1"/>
</dbReference>
<dbReference type="PANTHER" id="PTHR33154">
    <property type="entry name" value="TRANSCRIPTIONAL REGULATOR, ARSR FAMILY"/>
    <property type="match status" value="1"/>
</dbReference>
<dbReference type="GO" id="GO:0003677">
    <property type="term" value="F:DNA binding"/>
    <property type="evidence" value="ECO:0007669"/>
    <property type="project" value="UniProtKB-KW"/>
</dbReference>
<dbReference type="InterPro" id="IPR001845">
    <property type="entry name" value="HTH_ArsR_DNA-bd_dom"/>
</dbReference>
<feature type="domain" description="HTH arsR-type" evidence="4">
    <location>
        <begin position="1"/>
        <end position="88"/>
    </location>
</feature>
<dbReference type="InterPro" id="IPR047796">
    <property type="entry name" value="SdpR-like_repress"/>
</dbReference>
<keyword evidence="2" id="KW-0238">DNA-binding</keyword>
<proteinExistence type="predicted"/>
<dbReference type="PANTHER" id="PTHR33154:SF33">
    <property type="entry name" value="TRANSCRIPTIONAL REPRESSOR SDPR"/>
    <property type="match status" value="1"/>
</dbReference>
<dbReference type="AlphaFoldDB" id="A0A068NK38"/>
<dbReference type="SUPFAM" id="SSF46785">
    <property type="entry name" value="Winged helix' DNA-binding domain"/>
    <property type="match status" value="1"/>
</dbReference>
<dbReference type="Gene3D" id="1.10.10.10">
    <property type="entry name" value="Winged helix-like DNA-binding domain superfamily/Winged helix DNA-binding domain"/>
    <property type="match status" value="1"/>
</dbReference>
<evidence type="ECO:0000313" key="5">
    <source>
        <dbReference type="EMBL" id="AIE83871.1"/>
    </source>
</evidence>
<dbReference type="InterPro" id="IPR011991">
    <property type="entry name" value="ArsR-like_HTH"/>
</dbReference>
<gene>
    <name evidence="5" type="ORF">OP10G_0503</name>
</gene>
<dbReference type="EMBL" id="CP007139">
    <property type="protein sequence ID" value="AIE83871.1"/>
    <property type="molecule type" value="Genomic_DNA"/>
</dbReference>
<dbReference type="PRINTS" id="PR00778">
    <property type="entry name" value="HTHARSR"/>
</dbReference>
<dbReference type="NCBIfam" id="NF033788">
    <property type="entry name" value="HTH_metalloreg"/>
    <property type="match status" value="1"/>
</dbReference>
<name>A0A068NK38_FIMGI</name>
<evidence type="ECO:0000256" key="1">
    <source>
        <dbReference type="ARBA" id="ARBA00023015"/>
    </source>
</evidence>
<dbReference type="KEGG" id="fgi:OP10G_0503"/>
<dbReference type="CDD" id="cd00090">
    <property type="entry name" value="HTH_ARSR"/>
    <property type="match status" value="1"/>
</dbReference>